<feature type="non-terminal residue" evidence="2">
    <location>
        <position position="122"/>
    </location>
</feature>
<feature type="compositionally biased region" description="Polar residues" evidence="1">
    <location>
        <begin position="49"/>
        <end position="66"/>
    </location>
</feature>
<proteinExistence type="predicted"/>
<reference evidence="2" key="1">
    <citation type="submission" date="2014-12" db="EMBL/GenBank/DDBJ databases">
        <title>Insight into the proteome of Arion vulgaris.</title>
        <authorList>
            <person name="Aradska J."/>
            <person name="Bulat T."/>
            <person name="Smidak R."/>
            <person name="Sarate P."/>
            <person name="Gangsoo J."/>
            <person name="Sialana F."/>
            <person name="Bilban M."/>
            <person name="Lubec G."/>
        </authorList>
    </citation>
    <scope>NUCLEOTIDE SEQUENCE</scope>
    <source>
        <tissue evidence="2">Skin</tissue>
    </source>
</reference>
<protein>
    <submittedName>
        <fullName evidence="2">Uncharacterized protein</fullName>
    </submittedName>
</protein>
<gene>
    <name evidence="2" type="primary">ORF24212</name>
</gene>
<dbReference type="AlphaFoldDB" id="A0A0B6YFS2"/>
<dbReference type="EMBL" id="HACG01008172">
    <property type="protein sequence ID" value="CEK55037.1"/>
    <property type="molecule type" value="Transcribed_RNA"/>
</dbReference>
<organism evidence="2">
    <name type="scientific">Arion vulgaris</name>
    <dbReference type="NCBI Taxonomy" id="1028688"/>
    <lineage>
        <taxon>Eukaryota</taxon>
        <taxon>Metazoa</taxon>
        <taxon>Spiralia</taxon>
        <taxon>Lophotrochozoa</taxon>
        <taxon>Mollusca</taxon>
        <taxon>Gastropoda</taxon>
        <taxon>Heterobranchia</taxon>
        <taxon>Euthyneura</taxon>
        <taxon>Panpulmonata</taxon>
        <taxon>Eupulmonata</taxon>
        <taxon>Stylommatophora</taxon>
        <taxon>Helicina</taxon>
        <taxon>Arionoidea</taxon>
        <taxon>Arionidae</taxon>
        <taxon>Arion</taxon>
    </lineage>
</organism>
<feature type="region of interest" description="Disordered" evidence="1">
    <location>
        <begin position="1"/>
        <end position="24"/>
    </location>
</feature>
<sequence>ESTQKQVKQQSAWDGDPIAVDLPQPSGRYKQLYQQYSEDMKQSYREHVNSNPQAVNNNGVRLNNAHQAEIGQDHNGETDENKLEHIDESWTKQHHSQKQLLKKKDAEHLLEQNKKLKLVETV</sequence>
<evidence type="ECO:0000256" key="1">
    <source>
        <dbReference type="SAM" id="MobiDB-lite"/>
    </source>
</evidence>
<feature type="non-terminal residue" evidence="2">
    <location>
        <position position="1"/>
    </location>
</feature>
<name>A0A0B6YFS2_9EUPU</name>
<feature type="region of interest" description="Disordered" evidence="1">
    <location>
        <begin position="48"/>
        <end position="79"/>
    </location>
</feature>
<accession>A0A0B6YFS2</accession>
<evidence type="ECO:0000313" key="2">
    <source>
        <dbReference type="EMBL" id="CEK55037.1"/>
    </source>
</evidence>
<feature type="compositionally biased region" description="Polar residues" evidence="1">
    <location>
        <begin position="1"/>
        <end position="12"/>
    </location>
</feature>